<evidence type="ECO:0000256" key="3">
    <source>
        <dbReference type="ARBA" id="ARBA00022475"/>
    </source>
</evidence>
<evidence type="ECO:0000256" key="2">
    <source>
        <dbReference type="ARBA" id="ARBA00022448"/>
    </source>
</evidence>
<dbReference type="RefSeq" id="WP_332107832.1">
    <property type="nucleotide sequence ID" value="NZ_AP022870.1"/>
</dbReference>
<dbReference type="SUPFAM" id="SSF161098">
    <property type="entry name" value="MetI-like"/>
    <property type="match status" value="1"/>
</dbReference>
<evidence type="ECO:0000256" key="6">
    <source>
        <dbReference type="ARBA" id="ARBA00023136"/>
    </source>
</evidence>
<comment type="subcellular location">
    <subcellularLocation>
        <location evidence="1">Cell membrane</location>
        <topology evidence="1">Multi-pass membrane protein</topology>
    </subcellularLocation>
</comment>
<dbReference type="InterPro" id="IPR050809">
    <property type="entry name" value="UgpAE/MalFG_permease"/>
</dbReference>
<evidence type="ECO:0000256" key="5">
    <source>
        <dbReference type="ARBA" id="ARBA00022989"/>
    </source>
</evidence>
<evidence type="ECO:0000256" key="7">
    <source>
        <dbReference type="SAM" id="Phobius"/>
    </source>
</evidence>
<feature type="transmembrane region" description="Helical" evidence="7">
    <location>
        <begin position="71"/>
        <end position="90"/>
    </location>
</feature>
<dbReference type="PANTHER" id="PTHR43227:SF11">
    <property type="entry name" value="BLL4140 PROTEIN"/>
    <property type="match status" value="1"/>
</dbReference>
<keyword evidence="5 7" id="KW-1133">Transmembrane helix</keyword>
<keyword evidence="2" id="KW-0813">Transport</keyword>
<dbReference type="AlphaFoldDB" id="A0A6F8Y6J9"/>
<dbReference type="PANTHER" id="PTHR43227">
    <property type="entry name" value="BLL4140 PROTEIN"/>
    <property type="match status" value="1"/>
</dbReference>
<dbReference type="KEGG" id="pfla:Pflav_081000"/>
<keyword evidence="3" id="KW-1003">Cell membrane</keyword>
<sequence length="157" mass="16976">MRHGRYRFLAGAMLPPLLLYAVFVVSPYAQAFYLAFTDFNGVSSDVNIVGLDNFTRLWSDPLFLSALRHNGLMLVVVPLVTIALALFFAASTRASRLLRAYRVLYFFPSSSPWPSSPCCGSSCTPPTAGCSTASSTGSGCPHWSVRGWPSRGSRSGA</sequence>
<reference evidence="8 9" key="2">
    <citation type="submission" date="2020-03" db="EMBL/GenBank/DDBJ databases">
        <authorList>
            <person name="Ichikawa N."/>
            <person name="Kimura A."/>
            <person name="Kitahashi Y."/>
            <person name="Uohara A."/>
        </authorList>
    </citation>
    <scope>NUCLEOTIDE SEQUENCE [LARGE SCALE GENOMIC DNA]</scope>
    <source>
        <strain evidence="8 9">NBRC 107702</strain>
    </source>
</reference>
<organism evidence="8 9">
    <name type="scientific">Phytohabitans flavus</name>
    <dbReference type="NCBI Taxonomy" id="1076124"/>
    <lineage>
        <taxon>Bacteria</taxon>
        <taxon>Bacillati</taxon>
        <taxon>Actinomycetota</taxon>
        <taxon>Actinomycetes</taxon>
        <taxon>Micromonosporales</taxon>
        <taxon>Micromonosporaceae</taxon>
    </lineage>
</organism>
<dbReference type="Proteomes" id="UP000502508">
    <property type="component" value="Chromosome"/>
</dbReference>
<reference evidence="8 9" key="1">
    <citation type="submission" date="2020-03" db="EMBL/GenBank/DDBJ databases">
        <title>Whole genome shotgun sequence of Phytohabitans flavus NBRC 107702.</title>
        <authorList>
            <person name="Komaki H."/>
            <person name="Tamura T."/>
        </authorList>
    </citation>
    <scope>NUCLEOTIDE SEQUENCE [LARGE SCALE GENOMIC DNA]</scope>
    <source>
        <strain evidence="8 9">NBRC 107702</strain>
    </source>
</reference>
<dbReference type="InterPro" id="IPR035906">
    <property type="entry name" value="MetI-like_sf"/>
</dbReference>
<protein>
    <recommendedName>
        <fullName evidence="10">ABC transmembrane type-1 domain-containing protein</fullName>
    </recommendedName>
</protein>
<keyword evidence="4 7" id="KW-0812">Transmembrane</keyword>
<evidence type="ECO:0000256" key="4">
    <source>
        <dbReference type="ARBA" id="ARBA00022692"/>
    </source>
</evidence>
<keyword evidence="6 7" id="KW-0472">Membrane</keyword>
<evidence type="ECO:0000313" key="8">
    <source>
        <dbReference type="EMBL" id="BCB81690.1"/>
    </source>
</evidence>
<proteinExistence type="predicted"/>
<keyword evidence="9" id="KW-1185">Reference proteome</keyword>
<evidence type="ECO:0000256" key="1">
    <source>
        <dbReference type="ARBA" id="ARBA00004651"/>
    </source>
</evidence>
<evidence type="ECO:0000313" key="9">
    <source>
        <dbReference type="Proteomes" id="UP000502508"/>
    </source>
</evidence>
<name>A0A6F8Y6J9_9ACTN</name>
<gene>
    <name evidence="8" type="ORF">Pflav_081000</name>
</gene>
<evidence type="ECO:0008006" key="10">
    <source>
        <dbReference type="Google" id="ProtNLM"/>
    </source>
</evidence>
<accession>A0A6F8Y6J9</accession>
<dbReference type="Gene3D" id="1.10.3720.10">
    <property type="entry name" value="MetI-like"/>
    <property type="match status" value="1"/>
</dbReference>
<dbReference type="EMBL" id="AP022870">
    <property type="protein sequence ID" value="BCB81690.1"/>
    <property type="molecule type" value="Genomic_DNA"/>
</dbReference>
<dbReference type="GO" id="GO:0005886">
    <property type="term" value="C:plasma membrane"/>
    <property type="evidence" value="ECO:0007669"/>
    <property type="project" value="UniProtKB-SubCell"/>
</dbReference>